<comment type="subcellular location">
    <subcellularLocation>
        <location evidence="1">Cell membrane</location>
        <topology evidence="1">Multi-pass membrane protein</topology>
    </subcellularLocation>
</comment>
<feature type="transmembrane region" description="Helical" evidence="9">
    <location>
        <begin position="58"/>
        <end position="76"/>
    </location>
</feature>
<dbReference type="InterPro" id="IPR020846">
    <property type="entry name" value="MFS_dom"/>
</dbReference>
<dbReference type="GO" id="GO:0005886">
    <property type="term" value="C:plasma membrane"/>
    <property type="evidence" value="ECO:0007669"/>
    <property type="project" value="UniProtKB-SubCell"/>
</dbReference>
<feature type="transmembrane region" description="Helical" evidence="9">
    <location>
        <begin position="88"/>
        <end position="106"/>
    </location>
</feature>
<dbReference type="PANTHER" id="PTHR48021:SF1">
    <property type="entry name" value="GH07001P-RELATED"/>
    <property type="match status" value="1"/>
</dbReference>
<keyword evidence="4" id="KW-0762">Sugar transport</keyword>
<reference evidence="11" key="1">
    <citation type="submission" date="2021-12" db="EMBL/GenBank/DDBJ databases">
        <authorList>
            <person name="King R."/>
        </authorList>
    </citation>
    <scope>NUCLEOTIDE SEQUENCE</scope>
</reference>
<dbReference type="InterPro" id="IPR036259">
    <property type="entry name" value="MFS_trans_sf"/>
</dbReference>
<keyword evidence="3" id="KW-1003">Cell membrane</keyword>
<accession>A0A9P0BZV2</accession>
<feature type="transmembrane region" description="Helical" evidence="9">
    <location>
        <begin position="417"/>
        <end position="438"/>
    </location>
</feature>
<feature type="transmembrane region" description="Helical" evidence="9">
    <location>
        <begin position="252"/>
        <end position="275"/>
    </location>
</feature>
<evidence type="ECO:0000256" key="1">
    <source>
        <dbReference type="ARBA" id="ARBA00004651"/>
    </source>
</evidence>
<evidence type="ECO:0000313" key="11">
    <source>
        <dbReference type="EMBL" id="CAH0597650.1"/>
    </source>
</evidence>
<feature type="transmembrane region" description="Helical" evidence="9">
    <location>
        <begin position="287"/>
        <end position="305"/>
    </location>
</feature>
<dbReference type="OrthoDB" id="6339427at2759"/>
<feature type="transmembrane region" description="Helical" evidence="9">
    <location>
        <begin position="112"/>
        <end position="133"/>
    </location>
</feature>
<dbReference type="SUPFAM" id="SSF103473">
    <property type="entry name" value="MFS general substrate transporter"/>
    <property type="match status" value="1"/>
</dbReference>
<evidence type="ECO:0000313" key="12">
    <source>
        <dbReference type="Proteomes" id="UP001154114"/>
    </source>
</evidence>
<dbReference type="Proteomes" id="UP001154114">
    <property type="component" value="Chromosome 24"/>
</dbReference>
<dbReference type="GO" id="GO:0022857">
    <property type="term" value="F:transmembrane transporter activity"/>
    <property type="evidence" value="ECO:0007669"/>
    <property type="project" value="InterPro"/>
</dbReference>
<evidence type="ECO:0000256" key="8">
    <source>
        <dbReference type="ARBA" id="ARBA00023180"/>
    </source>
</evidence>
<dbReference type="PROSITE" id="PS50850">
    <property type="entry name" value="MFS"/>
    <property type="match status" value="1"/>
</dbReference>
<feature type="transmembrane region" description="Helical" evidence="9">
    <location>
        <begin position="170"/>
        <end position="191"/>
    </location>
</feature>
<feature type="transmembrane region" description="Helical" evidence="9">
    <location>
        <begin position="21"/>
        <end position="38"/>
    </location>
</feature>
<dbReference type="Gene3D" id="1.20.1250.20">
    <property type="entry name" value="MFS general substrate transporter like domains"/>
    <property type="match status" value="1"/>
</dbReference>
<dbReference type="AlphaFoldDB" id="A0A9P0BZV2"/>
<evidence type="ECO:0000256" key="4">
    <source>
        <dbReference type="ARBA" id="ARBA00022597"/>
    </source>
</evidence>
<feature type="domain" description="Major facilitator superfamily (MFS) profile" evidence="10">
    <location>
        <begin position="16"/>
        <end position="442"/>
    </location>
</feature>
<feature type="transmembrane region" description="Helical" evidence="9">
    <location>
        <begin position="391"/>
        <end position="411"/>
    </location>
</feature>
<feature type="transmembrane region" description="Helical" evidence="9">
    <location>
        <begin position="145"/>
        <end position="164"/>
    </location>
</feature>
<dbReference type="InterPro" id="IPR050549">
    <property type="entry name" value="MFS_Trehalose_Transporter"/>
</dbReference>
<keyword evidence="7 9" id="KW-0472">Membrane</keyword>
<proteinExistence type="predicted"/>
<evidence type="ECO:0000256" key="9">
    <source>
        <dbReference type="SAM" id="Phobius"/>
    </source>
</evidence>
<protein>
    <recommendedName>
        <fullName evidence="10">Major facilitator superfamily (MFS) profile domain-containing protein</fullName>
    </recommendedName>
</protein>
<evidence type="ECO:0000256" key="7">
    <source>
        <dbReference type="ARBA" id="ARBA00023136"/>
    </source>
</evidence>
<keyword evidence="12" id="KW-1185">Reference proteome</keyword>
<sequence length="456" mass="49812">MQSIYWTDLLRKIQTRFQRMYLGQIVTGYGLGWTAPVLPKLADIDETPLDHVLSEQQAALVASIFFVGSTVGPYVSAYASNLKGRRPCLFVSAILSLVGFIMMALAKSLAMIYSARVVSGLGGSVIFIITLVYIGEIASTNIRGILLTLTGFFSTVGMLLIYAVGPYVQYSVVNWIAVALSAVYIVGVYFIPESPVFQVMVGRIKEATDNLTSLGREDEIDTVIAIANQEETKSELAQFTEIFTVKSNRKAIFILLVLNILQQLSGFYAIILFVTNIFEMSGSSLEAHISTIIVGVVQVVAALITPLFVENIGRKPLLTYSTAISALCLGVLGTYFYLYDNSHPVADKLQWLSLTALIVYFLSFSVGLAIIPNAFAGEMFTSNVRSMGTSLSLTVSWIVGFGVSTAFGYMIPAWGAAITFWIYTGACALAVLFSIVYVPETKGKTLLEIQEMLNKW</sequence>
<organism evidence="11 12">
    <name type="scientific">Chrysodeixis includens</name>
    <name type="common">Soybean looper</name>
    <name type="synonym">Pseudoplusia includens</name>
    <dbReference type="NCBI Taxonomy" id="689277"/>
    <lineage>
        <taxon>Eukaryota</taxon>
        <taxon>Metazoa</taxon>
        <taxon>Ecdysozoa</taxon>
        <taxon>Arthropoda</taxon>
        <taxon>Hexapoda</taxon>
        <taxon>Insecta</taxon>
        <taxon>Pterygota</taxon>
        <taxon>Neoptera</taxon>
        <taxon>Endopterygota</taxon>
        <taxon>Lepidoptera</taxon>
        <taxon>Glossata</taxon>
        <taxon>Ditrysia</taxon>
        <taxon>Noctuoidea</taxon>
        <taxon>Noctuidae</taxon>
        <taxon>Plusiinae</taxon>
        <taxon>Chrysodeixis</taxon>
    </lineage>
</organism>
<evidence type="ECO:0000259" key="10">
    <source>
        <dbReference type="PROSITE" id="PS50850"/>
    </source>
</evidence>
<dbReference type="PRINTS" id="PR00171">
    <property type="entry name" value="SUGRTRNSPORT"/>
</dbReference>
<dbReference type="EMBL" id="LR824027">
    <property type="protein sequence ID" value="CAH0597650.1"/>
    <property type="molecule type" value="Genomic_DNA"/>
</dbReference>
<dbReference type="InterPro" id="IPR003663">
    <property type="entry name" value="Sugar/inositol_transpt"/>
</dbReference>
<feature type="transmembrane region" description="Helical" evidence="9">
    <location>
        <begin position="351"/>
        <end position="371"/>
    </location>
</feature>
<feature type="transmembrane region" description="Helical" evidence="9">
    <location>
        <begin position="317"/>
        <end position="339"/>
    </location>
</feature>
<keyword evidence="5 9" id="KW-0812">Transmembrane</keyword>
<gene>
    <name evidence="11" type="ORF">CINC_LOCUS7746</name>
</gene>
<keyword evidence="6 9" id="KW-1133">Transmembrane helix</keyword>
<evidence type="ECO:0000256" key="5">
    <source>
        <dbReference type="ARBA" id="ARBA00022692"/>
    </source>
</evidence>
<dbReference type="InterPro" id="IPR005828">
    <property type="entry name" value="MFS_sugar_transport-like"/>
</dbReference>
<dbReference type="PANTHER" id="PTHR48021">
    <property type="match status" value="1"/>
</dbReference>
<evidence type="ECO:0000256" key="3">
    <source>
        <dbReference type="ARBA" id="ARBA00022475"/>
    </source>
</evidence>
<dbReference type="FunFam" id="1.20.1250.20:FF:000218">
    <property type="entry name" value="facilitated trehalose transporter Tret1"/>
    <property type="match status" value="1"/>
</dbReference>
<evidence type="ECO:0000256" key="2">
    <source>
        <dbReference type="ARBA" id="ARBA00022448"/>
    </source>
</evidence>
<name>A0A9P0BZV2_CHRIL</name>
<evidence type="ECO:0000256" key="6">
    <source>
        <dbReference type="ARBA" id="ARBA00022989"/>
    </source>
</evidence>
<dbReference type="Pfam" id="PF00083">
    <property type="entry name" value="Sugar_tr"/>
    <property type="match status" value="1"/>
</dbReference>
<keyword evidence="2" id="KW-0813">Transport</keyword>
<keyword evidence="8" id="KW-0325">Glycoprotein</keyword>